<gene>
    <name evidence="3" type="ORF">GCM10022256_16210</name>
</gene>
<keyword evidence="4" id="KW-1185">Reference proteome</keyword>
<dbReference type="Proteomes" id="UP001501594">
    <property type="component" value="Unassembled WGS sequence"/>
</dbReference>
<dbReference type="InterPro" id="IPR021005">
    <property type="entry name" value="Znf_CGNR"/>
</dbReference>
<evidence type="ECO:0000256" key="1">
    <source>
        <dbReference type="SAM" id="MobiDB-lite"/>
    </source>
</evidence>
<reference evidence="4" key="1">
    <citation type="journal article" date="2019" name="Int. J. Syst. Evol. Microbiol.">
        <title>The Global Catalogue of Microorganisms (GCM) 10K type strain sequencing project: providing services to taxonomists for standard genome sequencing and annotation.</title>
        <authorList>
            <consortium name="The Broad Institute Genomics Platform"/>
            <consortium name="The Broad Institute Genome Sequencing Center for Infectious Disease"/>
            <person name="Wu L."/>
            <person name="Ma J."/>
        </authorList>
    </citation>
    <scope>NUCLEOTIDE SEQUENCE [LARGE SCALE GENOMIC DNA]</scope>
    <source>
        <strain evidence="4">JCM 17442</strain>
    </source>
</reference>
<dbReference type="Pfam" id="PF11706">
    <property type="entry name" value="zf-CGNR"/>
    <property type="match status" value="1"/>
</dbReference>
<comment type="caution">
    <text evidence="3">The sequence shown here is derived from an EMBL/GenBank/DDBJ whole genome shotgun (WGS) entry which is preliminary data.</text>
</comment>
<proteinExistence type="predicted"/>
<dbReference type="SUPFAM" id="SSF160904">
    <property type="entry name" value="Jann2411-like"/>
    <property type="match status" value="1"/>
</dbReference>
<sequence length="208" mass="23664">MSIGSSERYRLSPAPDGLSLFQDLLNTVGRRGQSDLLNETDTGRAWFEQATRAWALHNPDYLGAVPQFKPADLAEIRTLRDTLRVALLHRDDETWIDQWQLDGGLRFQMDGTGRVGIQPAATKSSRLWMIETISLEMFKSQLVGTFPRFKLCANQWCLMAFYDRSKNSSGVWHDVRTCGNEHNLRQSRARRAAARRDQSMELDDSASA</sequence>
<name>A0ABP8E1B9_9MICO</name>
<evidence type="ECO:0000313" key="3">
    <source>
        <dbReference type="EMBL" id="GAA4266009.1"/>
    </source>
</evidence>
<dbReference type="Gene3D" id="1.10.3300.10">
    <property type="entry name" value="Jann2411-like domain"/>
    <property type="match status" value="1"/>
</dbReference>
<dbReference type="InterPro" id="IPR010852">
    <property type="entry name" value="ABATE"/>
</dbReference>
<organism evidence="3 4">
    <name type="scientific">Frondihabitans peucedani</name>
    <dbReference type="NCBI Taxonomy" id="598626"/>
    <lineage>
        <taxon>Bacteria</taxon>
        <taxon>Bacillati</taxon>
        <taxon>Actinomycetota</taxon>
        <taxon>Actinomycetes</taxon>
        <taxon>Micrococcales</taxon>
        <taxon>Microbacteriaceae</taxon>
        <taxon>Frondihabitans</taxon>
    </lineage>
</organism>
<dbReference type="RefSeq" id="WP_344794855.1">
    <property type="nucleotide sequence ID" value="NZ_BAABAU010000001.1"/>
</dbReference>
<dbReference type="PANTHER" id="PTHR35525">
    <property type="entry name" value="BLL6575 PROTEIN"/>
    <property type="match status" value="1"/>
</dbReference>
<dbReference type="EMBL" id="BAABAU010000001">
    <property type="protein sequence ID" value="GAA4266009.1"/>
    <property type="molecule type" value="Genomic_DNA"/>
</dbReference>
<feature type="region of interest" description="Disordered" evidence="1">
    <location>
        <begin position="186"/>
        <end position="208"/>
    </location>
</feature>
<evidence type="ECO:0000259" key="2">
    <source>
        <dbReference type="Pfam" id="PF11706"/>
    </source>
</evidence>
<protein>
    <submittedName>
        <fullName evidence="3">CGNR zinc finger domain-containing protein</fullName>
    </submittedName>
</protein>
<feature type="domain" description="Zinc finger CGNR" evidence="2">
    <location>
        <begin position="148"/>
        <end position="191"/>
    </location>
</feature>
<dbReference type="PANTHER" id="PTHR35525:SF3">
    <property type="entry name" value="BLL6575 PROTEIN"/>
    <property type="match status" value="1"/>
</dbReference>
<dbReference type="InterPro" id="IPR023286">
    <property type="entry name" value="ABATE_dom_sf"/>
</dbReference>
<accession>A0ABP8E1B9</accession>
<evidence type="ECO:0000313" key="4">
    <source>
        <dbReference type="Proteomes" id="UP001501594"/>
    </source>
</evidence>